<evidence type="ECO:0000313" key="2">
    <source>
        <dbReference type="Proteomes" id="UP001178461"/>
    </source>
</evidence>
<evidence type="ECO:0000313" key="1">
    <source>
        <dbReference type="EMBL" id="CAI5777258.1"/>
    </source>
</evidence>
<protein>
    <submittedName>
        <fullName evidence="1">Uncharacterized protein</fullName>
    </submittedName>
</protein>
<reference evidence="1" key="1">
    <citation type="submission" date="2022-12" db="EMBL/GenBank/DDBJ databases">
        <authorList>
            <person name="Alioto T."/>
            <person name="Alioto T."/>
            <person name="Gomez Garrido J."/>
        </authorList>
    </citation>
    <scope>NUCLEOTIDE SEQUENCE</scope>
</reference>
<gene>
    <name evidence="1" type="ORF">PODLI_1B031467</name>
</gene>
<organism evidence="1 2">
    <name type="scientific">Podarcis lilfordi</name>
    <name type="common">Lilford's wall lizard</name>
    <dbReference type="NCBI Taxonomy" id="74358"/>
    <lineage>
        <taxon>Eukaryota</taxon>
        <taxon>Metazoa</taxon>
        <taxon>Chordata</taxon>
        <taxon>Craniata</taxon>
        <taxon>Vertebrata</taxon>
        <taxon>Euteleostomi</taxon>
        <taxon>Lepidosauria</taxon>
        <taxon>Squamata</taxon>
        <taxon>Bifurcata</taxon>
        <taxon>Unidentata</taxon>
        <taxon>Episquamata</taxon>
        <taxon>Laterata</taxon>
        <taxon>Lacertibaenia</taxon>
        <taxon>Lacertidae</taxon>
        <taxon>Podarcis</taxon>
    </lineage>
</organism>
<accession>A0AA35KI57</accession>
<proteinExistence type="predicted"/>
<name>A0AA35KI57_9SAUR</name>
<dbReference type="AlphaFoldDB" id="A0AA35KI57"/>
<sequence>MFTPDKKRELNGLPAAALLHCRSCTEEQGVGLDDPPRSLPLLRFCVWAPVIQFSLGRNKLGSTWTA</sequence>
<dbReference type="EMBL" id="OX395131">
    <property type="protein sequence ID" value="CAI5777258.1"/>
    <property type="molecule type" value="Genomic_DNA"/>
</dbReference>
<dbReference type="Proteomes" id="UP001178461">
    <property type="component" value="Chromosome 6"/>
</dbReference>
<keyword evidence="2" id="KW-1185">Reference proteome</keyword>